<keyword evidence="5" id="KW-1185">Reference proteome</keyword>
<comment type="caution">
    <text evidence="4">The sequence shown here is derived from an EMBL/GenBank/DDBJ whole genome shotgun (WGS) entry which is preliminary data.</text>
</comment>
<gene>
    <name evidence="4" type="primary">yhcN</name>
    <name evidence="4" type="ORF">JJB97_08460</name>
</gene>
<name>A0A8K0V244_9ENTR</name>
<dbReference type="RefSeq" id="WP_238713592.1">
    <property type="nucleotide sequence ID" value="NZ_JAEPBH010000018.1"/>
</dbReference>
<dbReference type="Gene3D" id="3.30.1660.10">
    <property type="entry name" value="Flavin-binding protein dodecin"/>
    <property type="match status" value="1"/>
</dbReference>
<dbReference type="NCBIfam" id="NF033776">
    <property type="entry name" value="stress_YhcN"/>
    <property type="match status" value="1"/>
</dbReference>
<dbReference type="AlphaFoldDB" id="A0A8K0V244"/>
<protein>
    <submittedName>
        <fullName evidence="4">Peroxide/acid stress response protein YhcN</fullName>
    </submittedName>
</protein>
<feature type="signal peptide" evidence="2">
    <location>
        <begin position="1"/>
        <end position="22"/>
    </location>
</feature>
<reference evidence="4" key="1">
    <citation type="submission" date="2021-01" db="EMBL/GenBank/DDBJ databases">
        <title>Intestinitalea alba gen. nov., sp. nov., a novel genus of the family Enterobacteriaceae, isolated from the gut of the plastic-eating mealworm Tenebrio molitor L.</title>
        <authorList>
            <person name="Yang Y."/>
        </authorList>
    </citation>
    <scope>NUCLEOTIDE SEQUENCE</scope>
    <source>
        <strain evidence="4">BIT-L3</strain>
    </source>
</reference>
<dbReference type="InterPro" id="IPR025543">
    <property type="entry name" value="Dodecin-like"/>
</dbReference>
<dbReference type="PANTHER" id="PTHR34156:SF5">
    <property type="entry name" value="OUTER MEMBRANE PROTEIN"/>
    <property type="match status" value="1"/>
</dbReference>
<dbReference type="InterPro" id="IPR010854">
    <property type="entry name" value="YdgH/BhsA/McbA-like_dom"/>
</dbReference>
<dbReference type="Proteomes" id="UP000659047">
    <property type="component" value="Unassembled WGS sequence"/>
</dbReference>
<feature type="chain" id="PRO_5035474583" evidence="2">
    <location>
        <begin position="23"/>
        <end position="87"/>
    </location>
</feature>
<evidence type="ECO:0000313" key="4">
    <source>
        <dbReference type="EMBL" id="MBK4715361.1"/>
    </source>
</evidence>
<feature type="domain" description="YdgH/BhsA/McbA-like" evidence="3">
    <location>
        <begin position="35"/>
        <end position="87"/>
    </location>
</feature>
<evidence type="ECO:0000313" key="5">
    <source>
        <dbReference type="Proteomes" id="UP000659047"/>
    </source>
</evidence>
<dbReference type="SUPFAM" id="SSF159871">
    <property type="entry name" value="YdgH-like"/>
    <property type="match status" value="1"/>
</dbReference>
<accession>A0A8K0V244</accession>
<evidence type="ECO:0000256" key="1">
    <source>
        <dbReference type="ARBA" id="ARBA00022729"/>
    </source>
</evidence>
<keyword evidence="1 2" id="KW-0732">Signal</keyword>
<dbReference type="InterPro" id="IPR051096">
    <property type="entry name" value="BhsA/McbA_stress_biofilm_assoc"/>
</dbReference>
<dbReference type="InterPro" id="IPR047775">
    <property type="entry name" value="Stress_YhcN-like"/>
</dbReference>
<dbReference type="PANTHER" id="PTHR34156">
    <property type="entry name" value="OUTER MEMBRANE PROTEIN-RELATED-RELATED"/>
    <property type="match status" value="1"/>
</dbReference>
<proteinExistence type="predicted"/>
<dbReference type="Pfam" id="PF07338">
    <property type="entry name" value="YdgH_BhsA-like"/>
    <property type="match status" value="1"/>
</dbReference>
<sequence length="87" mass="9139">MNVKTTVTALSLLSMLSFGAFAATPISAGQAQGRQPIGSISVSKVGGAPMDMRQALSKKAEQKGASAWRITEARTGDTWHATAELYK</sequence>
<evidence type="ECO:0000256" key="2">
    <source>
        <dbReference type="SAM" id="SignalP"/>
    </source>
</evidence>
<dbReference type="InterPro" id="IPR036275">
    <property type="entry name" value="YdgH-like_sf"/>
</dbReference>
<evidence type="ECO:0000259" key="3">
    <source>
        <dbReference type="Pfam" id="PF07338"/>
    </source>
</evidence>
<dbReference type="EMBL" id="JAEPBH010000018">
    <property type="protein sequence ID" value="MBK4715361.1"/>
    <property type="molecule type" value="Genomic_DNA"/>
</dbReference>
<organism evidence="4 5">
    <name type="scientific">Tenebrionibacter intestinalis</name>
    <dbReference type="NCBI Taxonomy" id="2799638"/>
    <lineage>
        <taxon>Bacteria</taxon>
        <taxon>Pseudomonadati</taxon>
        <taxon>Pseudomonadota</taxon>
        <taxon>Gammaproteobacteria</taxon>
        <taxon>Enterobacterales</taxon>
        <taxon>Enterobacteriaceae</taxon>
        <taxon>Tenebrionibacter/Tenebrionicola group</taxon>
        <taxon>Tenebrionibacter</taxon>
    </lineage>
</organism>